<dbReference type="CDD" id="cd06563">
    <property type="entry name" value="GH20_chitobiase-like"/>
    <property type="match status" value="1"/>
</dbReference>
<keyword evidence="5" id="KW-0326">Glycosidase</keyword>
<comment type="catalytic activity">
    <reaction evidence="1">
        <text>Hydrolysis of terminal non-reducing N-acetyl-D-hexosamine residues in N-acetyl-beta-D-hexosaminides.</text>
        <dbReference type="EC" id="3.2.1.52"/>
    </reaction>
</comment>
<protein>
    <recommendedName>
        <fullName evidence="3">beta-N-acetylhexosaminidase</fullName>
        <ecNumber evidence="3">3.2.1.52</ecNumber>
    </recommendedName>
</protein>
<dbReference type="InterPro" id="IPR015883">
    <property type="entry name" value="Glyco_hydro_20_cat"/>
</dbReference>
<gene>
    <name evidence="9" type="ORF">FDA94_27675</name>
</gene>
<dbReference type="PANTHER" id="PTHR22600">
    <property type="entry name" value="BETA-HEXOSAMINIDASE"/>
    <property type="match status" value="1"/>
</dbReference>
<evidence type="ECO:0000313" key="10">
    <source>
        <dbReference type="Proteomes" id="UP000308705"/>
    </source>
</evidence>
<dbReference type="SUPFAM" id="SSF55545">
    <property type="entry name" value="beta-N-acetylhexosaminidase-like domain"/>
    <property type="match status" value="1"/>
</dbReference>
<accession>A0A4U3M7L7</accession>
<dbReference type="Proteomes" id="UP000308705">
    <property type="component" value="Unassembled WGS sequence"/>
</dbReference>
<keyword evidence="4" id="KW-0378">Hydrolase</keyword>
<sequence>MIIPRPRDLAVLGGSVAFSEDLVRHRPDPGLPEEGYRLTLNEGGIELASGGPAGAYYGRQTLRQLGERLPEGVIEDAPRFGWRGVMLDVARHFMPKAFILRLIDLIAELKLNVLHLHLTDDQGWRLEIRRYPRLTEVSGDHYTHEDIREIVAYAADRFVRIVPEIGLPGHVQAALAAYPELGNDPSETYEVWTKWGISEHTLNLEEETIAFFQHVLDEVCDLFPGEYVHVGGDECRNDEWERTPRAQERIRELGLPGAHACRAWITARMAEHLAKKDRKLVYWYEKPDGPPGATTMTWLDEESGELAALEGRDVVLAPHLRTYLDYPPEQEAGPFFPDRVLSLSNTYHFAPPSAPGIIGVQAQLWTEYMPTPADVERQAFPRLLAFAEVAWGSAGDYSDFLRRLDPHLTRLAAQGVSVGPLIP</sequence>
<dbReference type="SUPFAM" id="SSF51445">
    <property type="entry name" value="(Trans)glycosidases"/>
    <property type="match status" value="1"/>
</dbReference>
<dbReference type="EMBL" id="SZQA01000031">
    <property type="protein sequence ID" value="TKK84968.1"/>
    <property type="molecule type" value="Genomic_DNA"/>
</dbReference>
<dbReference type="Pfam" id="PF00728">
    <property type="entry name" value="Glyco_hydro_20"/>
    <property type="match status" value="1"/>
</dbReference>
<dbReference type="GO" id="GO:0004563">
    <property type="term" value="F:beta-N-acetylhexosaminidase activity"/>
    <property type="evidence" value="ECO:0007669"/>
    <property type="project" value="UniProtKB-EC"/>
</dbReference>
<dbReference type="RefSeq" id="WP_137250002.1">
    <property type="nucleotide sequence ID" value="NZ_SZQA01000031.1"/>
</dbReference>
<dbReference type="GO" id="GO:0005975">
    <property type="term" value="P:carbohydrate metabolic process"/>
    <property type="evidence" value="ECO:0007669"/>
    <property type="project" value="InterPro"/>
</dbReference>
<evidence type="ECO:0000256" key="3">
    <source>
        <dbReference type="ARBA" id="ARBA00012663"/>
    </source>
</evidence>
<evidence type="ECO:0000256" key="4">
    <source>
        <dbReference type="ARBA" id="ARBA00022801"/>
    </source>
</evidence>
<evidence type="ECO:0000259" key="8">
    <source>
        <dbReference type="Pfam" id="PF02838"/>
    </source>
</evidence>
<evidence type="ECO:0000256" key="2">
    <source>
        <dbReference type="ARBA" id="ARBA00006285"/>
    </source>
</evidence>
<dbReference type="Pfam" id="PF02838">
    <property type="entry name" value="Glyco_hydro_20b"/>
    <property type="match status" value="1"/>
</dbReference>
<proteinExistence type="inferred from homology"/>
<comment type="similarity">
    <text evidence="2">Belongs to the glycosyl hydrolase 20 family.</text>
</comment>
<dbReference type="GO" id="GO:0030203">
    <property type="term" value="P:glycosaminoglycan metabolic process"/>
    <property type="evidence" value="ECO:0007669"/>
    <property type="project" value="TreeGrafter"/>
</dbReference>
<evidence type="ECO:0000313" key="9">
    <source>
        <dbReference type="EMBL" id="TKK84968.1"/>
    </source>
</evidence>
<dbReference type="Gene3D" id="3.20.20.80">
    <property type="entry name" value="Glycosidases"/>
    <property type="match status" value="1"/>
</dbReference>
<dbReference type="PANTHER" id="PTHR22600:SF57">
    <property type="entry name" value="BETA-N-ACETYLHEXOSAMINIDASE"/>
    <property type="match status" value="1"/>
</dbReference>
<organism evidence="9 10">
    <name type="scientific">Herbidospora galbida</name>
    <dbReference type="NCBI Taxonomy" id="2575442"/>
    <lineage>
        <taxon>Bacteria</taxon>
        <taxon>Bacillati</taxon>
        <taxon>Actinomycetota</taxon>
        <taxon>Actinomycetes</taxon>
        <taxon>Streptosporangiales</taxon>
        <taxon>Streptosporangiaceae</taxon>
        <taxon>Herbidospora</taxon>
    </lineage>
</organism>
<dbReference type="PRINTS" id="PR00738">
    <property type="entry name" value="GLHYDRLASE20"/>
</dbReference>
<evidence type="ECO:0000256" key="1">
    <source>
        <dbReference type="ARBA" id="ARBA00001231"/>
    </source>
</evidence>
<keyword evidence="10" id="KW-1185">Reference proteome</keyword>
<evidence type="ECO:0000256" key="6">
    <source>
        <dbReference type="PIRSR" id="PIRSR625705-1"/>
    </source>
</evidence>
<dbReference type="EC" id="3.2.1.52" evidence="3"/>
<dbReference type="OrthoDB" id="9763537at2"/>
<dbReference type="InterPro" id="IPR025705">
    <property type="entry name" value="Beta_hexosaminidase_sua/sub"/>
</dbReference>
<dbReference type="InterPro" id="IPR017853">
    <property type="entry name" value="GH"/>
</dbReference>
<feature type="domain" description="Glycoside hydrolase family 20 catalytic" evidence="7">
    <location>
        <begin position="80"/>
        <end position="392"/>
    </location>
</feature>
<feature type="active site" description="Proton donor" evidence="6">
    <location>
        <position position="234"/>
    </location>
</feature>
<feature type="domain" description="Beta-hexosaminidase bacterial type N-terminal" evidence="8">
    <location>
        <begin position="26"/>
        <end position="77"/>
    </location>
</feature>
<dbReference type="Gene3D" id="3.30.379.10">
    <property type="entry name" value="Chitobiase/beta-hexosaminidase domain 2-like"/>
    <property type="match status" value="1"/>
</dbReference>
<comment type="caution">
    <text evidence="9">The sequence shown here is derived from an EMBL/GenBank/DDBJ whole genome shotgun (WGS) entry which is preliminary data.</text>
</comment>
<dbReference type="AlphaFoldDB" id="A0A4U3M7L7"/>
<dbReference type="InterPro" id="IPR029018">
    <property type="entry name" value="Hex-like_dom2"/>
</dbReference>
<name>A0A4U3M7L7_9ACTN</name>
<evidence type="ECO:0000256" key="5">
    <source>
        <dbReference type="ARBA" id="ARBA00023295"/>
    </source>
</evidence>
<reference evidence="9 10" key="1">
    <citation type="submission" date="2019-04" db="EMBL/GenBank/DDBJ databases">
        <title>Herbidospora sp. NEAU-GS14.nov., a novel actinomycete isolated from soil.</title>
        <authorList>
            <person name="Han L."/>
        </authorList>
    </citation>
    <scope>NUCLEOTIDE SEQUENCE [LARGE SCALE GENOMIC DNA]</scope>
    <source>
        <strain evidence="9 10">NEAU-GS14</strain>
    </source>
</reference>
<evidence type="ECO:0000259" key="7">
    <source>
        <dbReference type="Pfam" id="PF00728"/>
    </source>
</evidence>
<dbReference type="GO" id="GO:0016020">
    <property type="term" value="C:membrane"/>
    <property type="evidence" value="ECO:0007669"/>
    <property type="project" value="TreeGrafter"/>
</dbReference>
<dbReference type="InterPro" id="IPR015882">
    <property type="entry name" value="HEX_bac_N"/>
</dbReference>